<feature type="signal peptide" evidence="1">
    <location>
        <begin position="1"/>
        <end position="20"/>
    </location>
</feature>
<evidence type="ECO:0000313" key="2">
    <source>
        <dbReference type="EMBL" id="KAI3907633.1"/>
    </source>
</evidence>
<feature type="chain" id="PRO_5042111331" evidence="1">
    <location>
        <begin position="21"/>
        <end position="247"/>
    </location>
</feature>
<dbReference type="PANTHER" id="PTHR33977">
    <property type="entry name" value="ZINC ION BINDING PROTEIN"/>
    <property type="match status" value="1"/>
</dbReference>
<proteinExistence type="predicted"/>
<dbReference type="EMBL" id="JAJJMB010010581">
    <property type="protein sequence ID" value="KAI3907633.1"/>
    <property type="molecule type" value="Genomic_DNA"/>
</dbReference>
<evidence type="ECO:0000256" key="1">
    <source>
        <dbReference type="SAM" id="SignalP"/>
    </source>
</evidence>
<sequence length="247" mass="28815">MEILLYILVLIWASRRRIYCRITLKVFNTAAVQIPKLVCQHHSKMGLIIRRSTHELDLDDQVSIRLYKKSQGNVLLSCPFLSVESPQYFKACWVPKIEMWLTTMRSLPLASQEASDAIEGYHLKLKLILSDDSHLRSLQRVDWRITLHHLHYRASQISENAVILDDKDRLFAISQKDTSQTHMVSNDCSWSLQGNLCKHVNLECSSIGEYFLKSGCIYWGVWVTFQRVSIGRIIYQVHGTTQMYHFW</sequence>
<keyword evidence="3" id="KW-1185">Reference proteome</keyword>
<accession>A0AAD4SGX3</accession>
<organism evidence="2 3">
    <name type="scientific">Papaver atlanticum</name>
    <dbReference type="NCBI Taxonomy" id="357466"/>
    <lineage>
        <taxon>Eukaryota</taxon>
        <taxon>Viridiplantae</taxon>
        <taxon>Streptophyta</taxon>
        <taxon>Embryophyta</taxon>
        <taxon>Tracheophyta</taxon>
        <taxon>Spermatophyta</taxon>
        <taxon>Magnoliopsida</taxon>
        <taxon>Ranunculales</taxon>
        <taxon>Papaveraceae</taxon>
        <taxon>Papaveroideae</taxon>
        <taxon>Papaver</taxon>
    </lineage>
</organism>
<reference evidence="2" key="1">
    <citation type="submission" date="2022-04" db="EMBL/GenBank/DDBJ databases">
        <title>A functionally conserved STORR gene fusion in Papaver species that diverged 16.8 million years ago.</title>
        <authorList>
            <person name="Catania T."/>
        </authorList>
    </citation>
    <scope>NUCLEOTIDE SEQUENCE</scope>
    <source>
        <strain evidence="2">S-188037</strain>
    </source>
</reference>
<dbReference type="AlphaFoldDB" id="A0AAD4SGX3"/>
<name>A0AAD4SGX3_9MAGN</name>
<dbReference type="Proteomes" id="UP001202328">
    <property type="component" value="Unassembled WGS sequence"/>
</dbReference>
<gene>
    <name evidence="2" type="ORF">MKW98_016277</name>
</gene>
<protein>
    <submittedName>
        <fullName evidence="2">Uncharacterized protein</fullName>
    </submittedName>
</protein>
<comment type="caution">
    <text evidence="2">The sequence shown here is derived from an EMBL/GenBank/DDBJ whole genome shotgun (WGS) entry which is preliminary data.</text>
</comment>
<evidence type="ECO:0000313" key="3">
    <source>
        <dbReference type="Proteomes" id="UP001202328"/>
    </source>
</evidence>
<keyword evidence="1" id="KW-0732">Signal</keyword>
<dbReference type="PANTHER" id="PTHR33977:SF2">
    <property type="entry name" value="OS09G0309100 PROTEIN"/>
    <property type="match status" value="1"/>
</dbReference>